<proteinExistence type="predicted"/>
<name>A0A6S6SL83_9BACT</name>
<evidence type="ECO:0008006" key="2">
    <source>
        <dbReference type="Google" id="ProtNLM"/>
    </source>
</evidence>
<dbReference type="PROSITE" id="PS51257">
    <property type="entry name" value="PROKAR_LIPOPROTEIN"/>
    <property type="match status" value="1"/>
</dbReference>
<organism evidence="1">
    <name type="scientific">uncultured Aureispira sp</name>
    <dbReference type="NCBI Taxonomy" id="1331704"/>
    <lineage>
        <taxon>Bacteria</taxon>
        <taxon>Pseudomonadati</taxon>
        <taxon>Bacteroidota</taxon>
        <taxon>Saprospiria</taxon>
        <taxon>Saprospirales</taxon>
        <taxon>Saprospiraceae</taxon>
        <taxon>Aureispira</taxon>
        <taxon>environmental samples</taxon>
    </lineage>
</organism>
<sequence length="241" mass="27933">MRLTFVLKKPVIFLFSLFVISSCTNEKEATLLEVLEAIEQDKISTIVGLCTPKAFKQIEARKRTFQSLLIHDWDLRFNHLKCSEGETLANCTLCDDYENCTPLDYLKLRNTDGKWLVDYNEFAPTVVVERFLGYLAEMDFEAAKKISGPRLKKELEAIELVVTLMKETGNFSQKELKDLKKNITTITSFNPALEWLKCRDDAAYPATKICFLCNSLFGETNKAIRVTRMRDKKWYVEYYSE</sequence>
<dbReference type="EMBL" id="CACVAQ010000090">
    <property type="protein sequence ID" value="CAA6803715.1"/>
    <property type="molecule type" value="Genomic_DNA"/>
</dbReference>
<evidence type="ECO:0000313" key="1">
    <source>
        <dbReference type="EMBL" id="CAA6803715.1"/>
    </source>
</evidence>
<protein>
    <recommendedName>
        <fullName evidence="2">Lipoprotein</fullName>
    </recommendedName>
</protein>
<gene>
    <name evidence="1" type="ORF">HELGO_WM32866</name>
</gene>
<accession>A0A6S6SL83</accession>
<reference evidence="1" key="1">
    <citation type="submission" date="2020-01" db="EMBL/GenBank/DDBJ databases">
        <authorList>
            <person name="Meier V. D."/>
            <person name="Meier V D."/>
        </authorList>
    </citation>
    <scope>NUCLEOTIDE SEQUENCE</scope>
    <source>
        <strain evidence="1">HLG_WM_MAG_10</strain>
    </source>
</reference>
<dbReference type="AlphaFoldDB" id="A0A6S6SL83"/>